<evidence type="ECO:0000256" key="6">
    <source>
        <dbReference type="ARBA" id="ARBA00022552"/>
    </source>
</evidence>
<dbReference type="InterPro" id="IPR002716">
    <property type="entry name" value="PIN_dom"/>
</dbReference>
<dbReference type="InterPro" id="IPR033771">
    <property type="entry name" value="Rrp44_CSD1"/>
</dbReference>
<evidence type="ECO:0000256" key="9">
    <source>
        <dbReference type="ARBA" id="ARBA00022801"/>
    </source>
</evidence>
<dbReference type="PANTHER" id="PTHR23355">
    <property type="entry name" value="RIBONUCLEASE"/>
    <property type="match status" value="1"/>
</dbReference>
<dbReference type="CDD" id="cd09862">
    <property type="entry name" value="PIN_Rrp44-like"/>
    <property type="match status" value="1"/>
</dbReference>
<evidence type="ECO:0000256" key="15">
    <source>
        <dbReference type="ARBA" id="ARBA00077930"/>
    </source>
</evidence>
<dbReference type="Pfam" id="PF00773">
    <property type="entry name" value="RNB"/>
    <property type="match status" value="1"/>
</dbReference>
<evidence type="ECO:0000256" key="4">
    <source>
        <dbReference type="ARBA" id="ARBA00005785"/>
    </source>
</evidence>
<evidence type="ECO:0000256" key="10">
    <source>
        <dbReference type="ARBA" id="ARBA00022835"/>
    </source>
</evidence>
<dbReference type="Pfam" id="PF13638">
    <property type="entry name" value="PIN_4"/>
    <property type="match status" value="1"/>
</dbReference>
<dbReference type="GO" id="GO:0000175">
    <property type="term" value="F:3'-5'-RNA exonuclease activity"/>
    <property type="evidence" value="ECO:0007669"/>
    <property type="project" value="UniProtKB-ARBA"/>
</dbReference>
<keyword evidence="5" id="KW-0963">Cytoplasm</keyword>
<dbReference type="Pfam" id="PF17215">
    <property type="entry name" value="Rrp44_S1"/>
    <property type="match status" value="1"/>
</dbReference>
<dbReference type="FunFam" id="3.40.50.1010:FF:000010">
    <property type="entry name" value="Exosome complex exonuclease DIS3"/>
    <property type="match status" value="1"/>
</dbReference>
<dbReference type="InterPro" id="IPR033770">
    <property type="entry name" value="RRP44_S1"/>
</dbReference>
<dbReference type="SMART" id="SM00955">
    <property type="entry name" value="RNB"/>
    <property type="match status" value="1"/>
</dbReference>
<dbReference type="GO" id="GO:0005730">
    <property type="term" value="C:nucleolus"/>
    <property type="evidence" value="ECO:0007669"/>
    <property type="project" value="UniProtKB-SubCell"/>
</dbReference>
<dbReference type="InterPro" id="IPR050180">
    <property type="entry name" value="RNR_Ribonuclease"/>
</dbReference>
<gene>
    <name evidence="21" type="primary">LOC100905284</name>
</gene>
<dbReference type="GO" id="GO:0071031">
    <property type="term" value="P:nuclear mRNA surveillance of mRNA 3'-end processing"/>
    <property type="evidence" value="ECO:0007669"/>
    <property type="project" value="TreeGrafter"/>
</dbReference>
<keyword evidence="20" id="KW-1185">Reference proteome</keyword>
<feature type="region of interest" description="Disordered" evidence="17">
    <location>
        <begin position="957"/>
        <end position="978"/>
    </location>
</feature>
<dbReference type="PROSITE" id="PS01175">
    <property type="entry name" value="RIBONUCLEASE_II"/>
    <property type="match status" value="1"/>
</dbReference>
<dbReference type="Pfam" id="PF17216">
    <property type="entry name" value="Rrp44_CSD1"/>
    <property type="match status" value="1"/>
</dbReference>
<evidence type="ECO:0000313" key="21">
    <source>
        <dbReference type="RefSeq" id="XP_003743268.1"/>
    </source>
</evidence>
<feature type="region of interest" description="Disordered" evidence="17">
    <location>
        <begin position="306"/>
        <end position="335"/>
    </location>
</feature>
<dbReference type="InterPro" id="IPR029060">
    <property type="entry name" value="PIN-like_dom_sf"/>
</dbReference>
<protein>
    <recommendedName>
        <fullName evidence="14">Protein DIS3 homolog</fullName>
    </recommendedName>
    <alternativeName>
        <fullName evidence="15">Ribosomal RNA-processing protein 44</fullName>
    </alternativeName>
</protein>
<dbReference type="GO" id="GO:0004519">
    <property type="term" value="F:endonuclease activity"/>
    <property type="evidence" value="ECO:0007669"/>
    <property type="project" value="UniProtKB-KW"/>
</dbReference>
<dbReference type="GO" id="GO:0003723">
    <property type="term" value="F:RNA binding"/>
    <property type="evidence" value="ECO:0007669"/>
    <property type="project" value="UniProtKB-KW"/>
</dbReference>
<dbReference type="InterPro" id="IPR022966">
    <property type="entry name" value="RNase_II/R_CS"/>
</dbReference>
<keyword evidence="13" id="KW-0539">Nucleus</keyword>
<evidence type="ECO:0000259" key="19">
    <source>
        <dbReference type="SMART" id="SM00955"/>
    </source>
</evidence>
<dbReference type="Gene3D" id="2.40.50.700">
    <property type="match status" value="1"/>
</dbReference>
<evidence type="ECO:0000256" key="12">
    <source>
        <dbReference type="ARBA" id="ARBA00022884"/>
    </source>
</evidence>
<feature type="domain" description="PIN" evidence="18">
    <location>
        <begin position="62"/>
        <end position="178"/>
    </location>
</feature>
<name>A0AAJ6QTB5_9ACAR</name>
<dbReference type="CTD" id="22894"/>
<comment type="similarity">
    <text evidence="4 16">Belongs to the RNR ribonuclease family.</text>
</comment>
<comment type="subcellular location">
    <subcellularLocation>
        <location evidence="2">Cytoplasm</location>
    </subcellularLocation>
    <subcellularLocation>
        <location evidence="3">Nucleus</location>
        <location evidence="3">Nucleolus</location>
    </subcellularLocation>
</comment>
<dbReference type="Gene3D" id="2.40.50.140">
    <property type="entry name" value="Nucleic acid-binding proteins"/>
    <property type="match status" value="1"/>
</dbReference>
<keyword evidence="6" id="KW-0698">rRNA processing</keyword>
<dbReference type="GO" id="GO:0000176">
    <property type="term" value="C:nuclear exosome (RNase complex)"/>
    <property type="evidence" value="ECO:0007669"/>
    <property type="project" value="TreeGrafter"/>
</dbReference>
<dbReference type="GeneID" id="100905284"/>
<keyword evidence="12" id="KW-0694">RNA-binding</keyword>
<evidence type="ECO:0000256" key="17">
    <source>
        <dbReference type="SAM" id="MobiDB-lite"/>
    </source>
</evidence>
<proteinExistence type="inferred from homology"/>
<keyword evidence="9" id="KW-0378">Hydrolase</keyword>
<evidence type="ECO:0000259" key="18">
    <source>
        <dbReference type="SMART" id="SM00670"/>
    </source>
</evidence>
<evidence type="ECO:0000256" key="7">
    <source>
        <dbReference type="ARBA" id="ARBA00022722"/>
    </source>
</evidence>
<evidence type="ECO:0000256" key="11">
    <source>
        <dbReference type="ARBA" id="ARBA00022839"/>
    </source>
</evidence>
<dbReference type="Proteomes" id="UP000694867">
    <property type="component" value="Unplaced"/>
</dbReference>
<dbReference type="GO" id="GO:0016075">
    <property type="term" value="P:rRNA catabolic process"/>
    <property type="evidence" value="ECO:0007669"/>
    <property type="project" value="TreeGrafter"/>
</dbReference>
<dbReference type="Gene3D" id="2.40.50.690">
    <property type="match status" value="1"/>
</dbReference>
<feature type="domain" description="RNB" evidence="19">
    <location>
        <begin position="478"/>
        <end position="810"/>
    </location>
</feature>
<dbReference type="FunFam" id="2.40.50.690:FF:000010">
    <property type="entry name" value="Rrp44p homologue, putative"/>
    <property type="match status" value="1"/>
</dbReference>
<dbReference type="Pfam" id="PF17849">
    <property type="entry name" value="OB_Dis3"/>
    <property type="match status" value="1"/>
</dbReference>
<dbReference type="InterPro" id="IPR041505">
    <property type="entry name" value="Dis3_CSD2"/>
</dbReference>
<dbReference type="FunFam" id="2.40.50.140:FF:000125">
    <property type="entry name" value="exosome complex exonuclease RRP44 isoform X1"/>
    <property type="match status" value="1"/>
</dbReference>
<reference evidence="21" key="1">
    <citation type="submission" date="2025-08" db="UniProtKB">
        <authorList>
            <consortium name="RefSeq"/>
        </authorList>
    </citation>
    <scope>IDENTIFICATION</scope>
</reference>
<evidence type="ECO:0000256" key="16">
    <source>
        <dbReference type="RuleBase" id="RU003901"/>
    </source>
</evidence>
<evidence type="ECO:0000256" key="8">
    <source>
        <dbReference type="ARBA" id="ARBA00022759"/>
    </source>
</evidence>
<comment type="cofactor">
    <cofactor evidence="1">
        <name>Mg(2+)</name>
        <dbReference type="ChEBI" id="CHEBI:18420"/>
    </cofactor>
</comment>
<evidence type="ECO:0000256" key="13">
    <source>
        <dbReference type="ARBA" id="ARBA00023242"/>
    </source>
</evidence>
<dbReference type="PANTHER" id="PTHR23355:SF35">
    <property type="entry name" value="EXOSOME COMPLEX EXONUCLEASE RRP44"/>
    <property type="match status" value="1"/>
</dbReference>
<dbReference type="GO" id="GO:0071034">
    <property type="term" value="P:CUT catabolic process"/>
    <property type="evidence" value="ECO:0007669"/>
    <property type="project" value="UniProtKB-ARBA"/>
</dbReference>
<evidence type="ECO:0000313" key="20">
    <source>
        <dbReference type="Proteomes" id="UP000694867"/>
    </source>
</evidence>
<dbReference type="RefSeq" id="XP_003743268.1">
    <property type="nucleotide sequence ID" value="XM_003743220.1"/>
</dbReference>
<dbReference type="Gene3D" id="3.40.50.1010">
    <property type="entry name" value="5'-nuclease"/>
    <property type="match status" value="1"/>
</dbReference>
<dbReference type="FunFam" id="2.40.50.700:FF:000001">
    <property type="entry name" value="Exosome complex exonuclease exoribonuclease (Rrp44)"/>
    <property type="match status" value="1"/>
</dbReference>
<keyword evidence="7" id="KW-0540">Nuclease</keyword>
<keyword evidence="8" id="KW-0255">Endonuclease</keyword>
<dbReference type="SMART" id="SM00670">
    <property type="entry name" value="PINc"/>
    <property type="match status" value="1"/>
</dbReference>
<feature type="compositionally biased region" description="Acidic residues" evidence="17">
    <location>
        <begin position="309"/>
        <end position="329"/>
    </location>
</feature>
<evidence type="ECO:0000256" key="2">
    <source>
        <dbReference type="ARBA" id="ARBA00004496"/>
    </source>
</evidence>
<organism evidence="20 21">
    <name type="scientific">Galendromus occidentalis</name>
    <name type="common">western predatory mite</name>
    <dbReference type="NCBI Taxonomy" id="34638"/>
    <lineage>
        <taxon>Eukaryota</taxon>
        <taxon>Metazoa</taxon>
        <taxon>Ecdysozoa</taxon>
        <taxon>Arthropoda</taxon>
        <taxon>Chelicerata</taxon>
        <taxon>Arachnida</taxon>
        <taxon>Acari</taxon>
        <taxon>Parasitiformes</taxon>
        <taxon>Mesostigmata</taxon>
        <taxon>Gamasina</taxon>
        <taxon>Phytoseioidea</taxon>
        <taxon>Phytoseiidae</taxon>
        <taxon>Typhlodrominae</taxon>
        <taxon>Galendromus</taxon>
    </lineage>
</organism>
<dbReference type="GO" id="GO:0000177">
    <property type="term" value="C:cytoplasmic exosome (RNase complex)"/>
    <property type="evidence" value="ECO:0007669"/>
    <property type="project" value="TreeGrafter"/>
</dbReference>
<dbReference type="GO" id="GO:0006364">
    <property type="term" value="P:rRNA processing"/>
    <property type="evidence" value="ECO:0007669"/>
    <property type="project" value="UniProtKB-KW"/>
</dbReference>
<sequence length="978" mass="110774">MLTQKVFLRKTKRGNILKIVREHYLREDIGCGSVACGRCDSESTRPLQKDFESASKVVEHAHYIVPDTNIVLHQIDVLKDEAFRNVIVPQTVIQELRHRHAPAYNSIREMLAIEERHFYCFVNEHHKDTYVERLPGESANDRNDRAIRRVVGYLQSHLAEQGLSIEVVLLTNDRECLNSAKKEGLTAFSLKEYVGGMGKPELLDKISIDADGSSEGDPVTNKKKFMYPEHLTPIALQAGIKSGRLRSGKFMASRDNYLEGFVCLGDNEDESDRVLIQGLMNLNRAVQDDTVVVEILPESEWVCPSSVVLEDEPEEDDKVDEEDDDGDEVEREKKVEKALKESKTEKGVEKMPTGKIVGILKRKWRPYCGILAPSAIKEATKHLFVAAERKIPKIRIETRQAAALTGKRIVVAIDSWPRHSRYPLGHYVRTLGDIGDRKVENQVLLLEHDIPHQPFSQAVLNCLPKMPWLITPLDESKRQDFRSVPTCSVDPPGCTDIDDALHARSLPNGNFEIGVHIADVSHFIRPHTALDREAATRGTTVYLVDQRIDMIPDLLSSNLCSLISDVDRFAFSAVFEMTEDAKVVGAKYCKSIIRSKNSFTYAEAQARIDDKARKDEVTEGLRVLNSLAKKMKLKRMENGALNLASSEVRFQVDSETHDPIDVKTKELLEVNSMVEEFMLLANKSVAEFIYNELSHCALLRRHPVPPVGNFDPLVRAAATRGFDIQVDCGKHLADSLDRASIDTDPFFNTMLRMVATRCMSQAIYFCSGTIAKEDFLHYGLALPFYTHFTSPIRRYSDLIVHRLLAVAIGADATYPELLDKVRVQNLCNNLNYRHKMAQYAGRASVTLYTQIYFRDKNVLEDGYILFVRENALQVLLPKYGMECTLYVKDKPGGQQRIKVPFTYDAEKCTQTAGDVTLRQFERITVRVSLDRTNIQHQKLVVELVRPHIPGFSVDIEKPMEVDEPRNDGEPEKKKTRAV</sequence>
<keyword evidence="10" id="KW-0271">Exosome</keyword>
<evidence type="ECO:0000256" key="3">
    <source>
        <dbReference type="ARBA" id="ARBA00004604"/>
    </source>
</evidence>
<accession>A0AAJ6QTB5</accession>
<dbReference type="KEGG" id="goe:100905284"/>
<dbReference type="InterPro" id="IPR001900">
    <property type="entry name" value="RNase_II/R"/>
</dbReference>
<keyword evidence="11 21" id="KW-0269">Exonuclease</keyword>
<dbReference type="InterPro" id="IPR012340">
    <property type="entry name" value="NA-bd_OB-fold"/>
</dbReference>
<evidence type="ECO:0000256" key="1">
    <source>
        <dbReference type="ARBA" id="ARBA00001946"/>
    </source>
</evidence>
<evidence type="ECO:0000256" key="14">
    <source>
        <dbReference type="ARBA" id="ARBA00077221"/>
    </source>
</evidence>
<dbReference type="AlphaFoldDB" id="A0AAJ6QTB5"/>
<dbReference type="SUPFAM" id="SSF88723">
    <property type="entry name" value="PIN domain-like"/>
    <property type="match status" value="1"/>
</dbReference>
<dbReference type="SUPFAM" id="SSF50249">
    <property type="entry name" value="Nucleic acid-binding proteins"/>
    <property type="match status" value="3"/>
</dbReference>
<evidence type="ECO:0000256" key="5">
    <source>
        <dbReference type="ARBA" id="ARBA00022490"/>
    </source>
</evidence>
<feature type="compositionally biased region" description="Basic and acidic residues" evidence="17">
    <location>
        <begin position="957"/>
        <end position="972"/>
    </location>
</feature>